<keyword evidence="5 6" id="KW-0720">Serine protease</keyword>
<dbReference type="InterPro" id="IPR050966">
    <property type="entry name" value="Glutamyl_endopeptidase"/>
</dbReference>
<accession>A0AA39W9Z5</accession>
<evidence type="ECO:0000313" key="7">
    <source>
        <dbReference type="EMBL" id="KAK0610872.1"/>
    </source>
</evidence>
<dbReference type="Proteomes" id="UP001175000">
    <property type="component" value="Unassembled WGS sequence"/>
</dbReference>
<keyword evidence="4 6" id="KW-0378">Hydrolase</keyword>
<dbReference type="EMBL" id="JAULSU010000007">
    <property type="protein sequence ID" value="KAK0610872.1"/>
    <property type="molecule type" value="Genomic_DNA"/>
</dbReference>
<evidence type="ECO:0000313" key="8">
    <source>
        <dbReference type="Proteomes" id="UP001175000"/>
    </source>
</evidence>
<keyword evidence="3" id="KW-0732">Signal</keyword>
<gene>
    <name evidence="7" type="ORF">B0T14DRAFT_314903</name>
</gene>
<comment type="similarity">
    <text evidence="1 6">Belongs to the peptidase S1B family.</text>
</comment>
<dbReference type="PANTHER" id="PTHR15462:SF8">
    <property type="entry name" value="SERINE PROTEASE"/>
    <property type="match status" value="1"/>
</dbReference>
<evidence type="ECO:0000256" key="3">
    <source>
        <dbReference type="ARBA" id="ARBA00022729"/>
    </source>
</evidence>
<proteinExistence type="inferred from homology"/>
<dbReference type="PRINTS" id="PR00839">
    <property type="entry name" value="V8PROTEASE"/>
</dbReference>
<dbReference type="Gene3D" id="2.40.10.10">
    <property type="entry name" value="Trypsin-like serine proteases"/>
    <property type="match status" value="2"/>
</dbReference>
<evidence type="ECO:0000256" key="5">
    <source>
        <dbReference type="ARBA" id="ARBA00022825"/>
    </source>
</evidence>
<name>A0AA39W9Z5_9PEZI</name>
<dbReference type="PANTHER" id="PTHR15462">
    <property type="entry name" value="SERINE PROTEASE"/>
    <property type="match status" value="1"/>
</dbReference>
<protein>
    <recommendedName>
        <fullName evidence="6">Serine protease</fullName>
        <ecNumber evidence="6">3.4.21.-</ecNumber>
    </recommendedName>
</protein>
<comment type="caution">
    <text evidence="7">The sequence shown here is derived from an EMBL/GenBank/DDBJ whole genome shotgun (WGS) entry which is preliminary data.</text>
</comment>
<dbReference type="EC" id="3.4.21.-" evidence="6"/>
<evidence type="ECO:0000256" key="4">
    <source>
        <dbReference type="ARBA" id="ARBA00022801"/>
    </source>
</evidence>
<sequence length="332" mass="35515">MATGWLMRSDIVVTAGSNVFDWTNLARPLGKAMQIKCYIGYHGGSSVGAPSVQFRLAKAVVTTPEWLAGPDNRHRDIAFLQLDRPFEGNLRLFGRKETTPVQGHFMLGVVGYPGDKGRDAGLYDEYGGEMYEMFTTQKYNLHDPPSNNAAGLLEYDISTRGGQAGSPVLRKDVDSMTVIGTHVHRTGEKGRASVIGHHGNDYNMMLEAFDVDLPVISDSNGIRLVQHPISTPIQSPGDFDIISPGAFGLASPASTVLETPIDCDSWVAVSRKGFPVGGAVPPHLIKTSVGQGLSLGHGIVGPLTPPDENIIRLPVGNLLEVFGSPVSPGDGF</sequence>
<evidence type="ECO:0000256" key="6">
    <source>
        <dbReference type="RuleBase" id="RU004296"/>
    </source>
</evidence>
<dbReference type="InterPro" id="IPR009003">
    <property type="entry name" value="Peptidase_S1_PA"/>
</dbReference>
<dbReference type="InterPro" id="IPR008256">
    <property type="entry name" value="Peptidase_S1B"/>
</dbReference>
<keyword evidence="8" id="KW-1185">Reference proteome</keyword>
<keyword evidence="2 6" id="KW-0645">Protease</keyword>
<evidence type="ECO:0000256" key="2">
    <source>
        <dbReference type="ARBA" id="ARBA00022670"/>
    </source>
</evidence>
<dbReference type="SUPFAM" id="SSF50494">
    <property type="entry name" value="Trypsin-like serine proteases"/>
    <property type="match status" value="1"/>
</dbReference>
<organism evidence="7 8">
    <name type="scientific">Immersiella caudata</name>
    <dbReference type="NCBI Taxonomy" id="314043"/>
    <lineage>
        <taxon>Eukaryota</taxon>
        <taxon>Fungi</taxon>
        <taxon>Dikarya</taxon>
        <taxon>Ascomycota</taxon>
        <taxon>Pezizomycotina</taxon>
        <taxon>Sordariomycetes</taxon>
        <taxon>Sordariomycetidae</taxon>
        <taxon>Sordariales</taxon>
        <taxon>Lasiosphaeriaceae</taxon>
        <taxon>Immersiella</taxon>
    </lineage>
</organism>
<dbReference type="AlphaFoldDB" id="A0AA39W9Z5"/>
<dbReference type="GO" id="GO:0008236">
    <property type="term" value="F:serine-type peptidase activity"/>
    <property type="evidence" value="ECO:0007669"/>
    <property type="project" value="UniProtKB-KW"/>
</dbReference>
<dbReference type="InterPro" id="IPR043504">
    <property type="entry name" value="Peptidase_S1_PA_chymotrypsin"/>
</dbReference>
<evidence type="ECO:0000256" key="1">
    <source>
        <dbReference type="ARBA" id="ARBA00008764"/>
    </source>
</evidence>
<dbReference type="GO" id="GO:0006508">
    <property type="term" value="P:proteolysis"/>
    <property type="evidence" value="ECO:0007669"/>
    <property type="project" value="UniProtKB-KW"/>
</dbReference>
<reference evidence="7" key="1">
    <citation type="submission" date="2023-06" db="EMBL/GenBank/DDBJ databases">
        <title>Genome-scale phylogeny and comparative genomics of the fungal order Sordariales.</title>
        <authorList>
            <consortium name="Lawrence Berkeley National Laboratory"/>
            <person name="Hensen N."/>
            <person name="Bonometti L."/>
            <person name="Westerberg I."/>
            <person name="Brannstrom I.O."/>
            <person name="Guillou S."/>
            <person name="Cros-Aarteil S."/>
            <person name="Calhoun S."/>
            <person name="Haridas S."/>
            <person name="Kuo A."/>
            <person name="Mondo S."/>
            <person name="Pangilinan J."/>
            <person name="Riley R."/>
            <person name="Labutti K."/>
            <person name="Andreopoulos B."/>
            <person name="Lipzen A."/>
            <person name="Chen C."/>
            <person name="Yanf M."/>
            <person name="Daum C."/>
            <person name="Ng V."/>
            <person name="Clum A."/>
            <person name="Steindorff A."/>
            <person name="Ohm R."/>
            <person name="Martin F."/>
            <person name="Silar P."/>
            <person name="Natvig D."/>
            <person name="Lalanne C."/>
            <person name="Gautier V."/>
            <person name="Ament-Velasquez S.L."/>
            <person name="Kruys A."/>
            <person name="Hutchinson M.I."/>
            <person name="Powell A.J."/>
            <person name="Barry K."/>
            <person name="Miller A.N."/>
            <person name="Grigoriev I.V."/>
            <person name="Debuchy R."/>
            <person name="Gladieux P."/>
            <person name="Thoren M.H."/>
            <person name="Johannesson H."/>
        </authorList>
    </citation>
    <scope>NUCLEOTIDE SEQUENCE</scope>
    <source>
        <strain evidence="7">CBS 606.72</strain>
    </source>
</reference>